<feature type="region of interest" description="Disordered" evidence="1">
    <location>
        <begin position="84"/>
        <end position="143"/>
    </location>
</feature>
<accession>A0A1H3TY19</accession>
<comment type="caution">
    <text evidence="2">The sequence shown here is derived from an EMBL/GenBank/DDBJ whole genome shotgun (WGS) entry which is preliminary data.</text>
</comment>
<sequence>MKKAIQNCFLALLCLYRSQTSYTPSRGHRLTDLRAVTYIGRRVPCLLRILHHIAKGMALLAKAMQATRIQSRQFLKAVASDLFSQPSPANASPSKRQWTTFSRTSKVPFGRIPCPNPHLEDQQKESAGNSNPKHPDPRDGHQSIKIPFQKHLSASIPQHLN</sequence>
<protein>
    <submittedName>
        <fullName evidence="2">Uncharacterized protein</fullName>
    </submittedName>
</protein>
<dbReference type="EMBL" id="FNQC01000023">
    <property type="protein sequence ID" value="SDZ55100.1"/>
    <property type="molecule type" value="Genomic_DNA"/>
</dbReference>
<organism evidence="2 3">
    <name type="scientific">Rhodonellum ikkaensis</name>
    <dbReference type="NCBI Taxonomy" id="336829"/>
    <lineage>
        <taxon>Bacteria</taxon>
        <taxon>Pseudomonadati</taxon>
        <taxon>Bacteroidota</taxon>
        <taxon>Cytophagia</taxon>
        <taxon>Cytophagales</taxon>
        <taxon>Cytophagaceae</taxon>
        <taxon>Rhodonellum</taxon>
    </lineage>
</organism>
<keyword evidence="3" id="KW-1185">Reference proteome</keyword>
<feature type="compositionally biased region" description="Polar residues" evidence="1">
    <location>
        <begin position="84"/>
        <end position="105"/>
    </location>
</feature>
<reference evidence="2 3" key="1">
    <citation type="submission" date="2016-10" db="EMBL/GenBank/DDBJ databases">
        <authorList>
            <person name="Varghese N."/>
            <person name="Submissions S."/>
        </authorList>
    </citation>
    <scope>NUCLEOTIDE SEQUENCE [LARGE SCALE GENOMIC DNA]</scope>
    <source>
        <strain evidence="2 3">DSM 17997</strain>
    </source>
</reference>
<dbReference type="Proteomes" id="UP000199663">
    <property type="component" value="Unassembled WGS sequence"/>
</dbReference>
<proteinExistence type="predicted"/>
<dbReference type="RefSeq" id="WP_139189921.1">
    <property type="nucleotide sequence ID" value="NZ_FNQC01000023.1"/>
</dbReference>
<evidence type="ECO:0000313" key="3">
    <source>
        <dbReference type="Proteomes" id="UP000199663"/>
    </source>
</evidence>
<name>A0A1H3TY19_9BACT</name>
<feature type="compositionally biased region" description="Basic and acidic residues" evidence="1">
    <location>
        <begin position="133"/>
        <end position="142"/>
    </location>
</feature>
<evidence type="ECO:0000313" key="2">
    <source>
        <dbReference type="EMBL" id="SDZ55100.1"/>
    </source>
</evidence>
<gene>
    <name evidence="2" type="ORF">SAMN05444412_12315</name>
</gene>
<evidence type="ECO:0000256" key="1">
    <source>
        <dbReference type="SAM" id="MobiDB-lite"/>
    </source>
</evidence>